<protein>
    <submittedName>
        <fullName evidence="1">Unannotated protein</fullName>
    </submittedName>
</protein>
<gene>
    <name evidence="1" type="ORF">UFOPK3376_01482</name>
</gene>
<dbReference type="EMBL" id="CAFBLP010000033">
    <property type="protein sequence ID" value="CAB4880554.1"/>
    <property type="molecule type" value="Genomic_DNA"/>
</dbReference>
<reference evidence="1" key="1">
    <citation type="submission" date="2020-05" db="EMBL/GenBank/DDBJ databases">
        <authorList>
            <person name="Chiriac C."/>
            <person name="Salcher M."/>
            <person name="Ghai R."/>
            <person name="Kavagutti S V."/>
        </authorList>
    </citation>
    <scope>NUCLEOTIDE SEQUENCE</scope>
</reference>
<dbReference type="AlphaFoldDB" id="A0A6J7EHJ6"/>
<accession>A0A6J7EHJ6</accession>
<proteinExistence type="predicted"/>
<evidence type="ECO:0000313" key="1">
    <source>
        <dbReference type="EMBL" id="CAB4880554.1"/>
    </source>
</evidence>
<sequence length="416" mass="43510">MNTIGVLGGRWRATVSAAGCIQPWGGEASLDWFVAADDRWHVPAQEAAIRQRRLDGAPVFETRLRVPTGDAVHRVWCVADGGGFTVIEVENESTLPFAVAFSRADLLSVRPPAEVPIEGISLPAGSVVFPVGHHSTIRVALAHTPGTTQLPDGLASAAQVARGWETILERAGRIAVPEESVVADIAVLRCELALNGPVEPSEDPVAFLLDVGQLVRLGERADPWVPDVADAIAAVARRPLTWDVAAALDAAALVLHRAGETRAVRDVARMRSAAATVLPSLLDADCNDSRVLAWHEQRLARCTGAGGADLLSGGIPDTWLGANFEAHQLPIGPAATVSFAVRWHGERPAVLWEVLGDAVRLTAATIAPEWAAAADKGEALWPAPAGAAVAASVAAASLVADSPEMPEASDTGISFS</sequence>
<name>A0A6J7EHJ6_9ZZZZ</name>
<organism evidence="1">
    <name type="scientific">freshwater metagenome</name>
    <dbReference type="NCBI Taxonomy" id="449393"/>
    <lineage>
        <taxon>unclassified sequences</taxon>
        <taxon>metagenomes</taxon>
        <taxon>ecological metagenomes</taxon>
    </lineage>
</organism>